<dbReference type="InterPro" id="IPR004252">
    <property type="entry name" value="Probable_transposase_24"/>
</dbReference>
<accession>A0ABU6XQH3</accession>
<reference evidence="2 3" key="1">
    <citation type="journal article" date="2023" name="Plants (Basel)">
        <title>Bridging the Gap: Combining Genomics and Transcriptomics Approaches to Understand Stylosanthes scabra, an Orphan Legume from the Brazilian Caatinga.</title>
        <authorList>
            <person name="Ferreira-Neto J.R.C."/>
            <person name="da Silva M.D."/>
            <person name="Binneck E."/>
            <person name="de Melo N.F."/>
            <person name="da Silva R.H."/>
            <person name="de Melo A.L.T.M."/>
            <person name="Pandolfi V."/>
            <person name="Bustamante F.O."/>
            <person name="Brasileiro-Vidal A.C."/>
            <person name="Benko-Iseppon A.M."/>
        </authorList>
    </citation>
    <scope>NUCLEOTIDE SEQUENCE [LARGE SCALE GENOMIC DNA]</scope>
    <source>
        <tissue evidence="2">Leaves</tissue>
    </source>
</reference>
<dbReference type="Pfam" id="PF03004">
    <property type="entry name" value="Transposase_24"/>
    <property type="match status" value="1"/>
</dbReference>
<proteinExistence type="predicted"/>
<feature type="coiled-coil region" evidence="1">
    <location>
        <begin position="132"/>
        <end position="159"/>
    </location>
</feature>
<sequence>MPFSSLGTISHYFVVLLDPIHLSECHEFLFNEQGVQEKRDLRIQDALKLSKGRKRVLIEWNGLCQPIGDSGGLLGGVLGLIASNFGNFPIMYKTWHKVPMSYKDNIYENTIKEVETGRDFSRGEMLAVTHRKKDGTFVNEEAEQKNEDLQKEIGEGASENEAYVKVFGKEHPGYARGMGFGFDHLK</sequence>
<comment type="caution">
    <text evidence="2">The sequence shown here is derived from an EMBL/GenBank/DDBJ whole genome shotgun (WGS) entry which is preliminary data.</text>
</comment>
<keyword evidence="3" id="KW-1185">Reference proteome</keyword>
<organism evidence="2 3">
    <name type="scientific">Stylosanthes scabra</name>
    <dbReference type="NCBI Taxonomy" id="79078"/>
    <lineage>
        <taxon>Eukaryota</taxon>
        <taxon>Viridiplantae</taxon>
        <taxon>Streptophyta</taxon>
        <taxon>Embryophyta</taxon>
        <taxon>Tracheophyta</taxon>
        <taxon>Spermatophyta</taxon>
        <taxon>Magnoliopsida</taxon>
        <taxon>eudicotyledons</taxon>
        <taxon>Gunneridae</taxon>
        <taxon>Pentapetalae</taxon>
        <taxon>rosids</taxon>
        <taxon>fabids</taxon>
        <taxon>Fabales</taxon>
        <taxon>Fabaceae</taxon>
        <taxon>Papilionoideae</taxon>
        <taxon>50 kb inversion clade</taxon>
        <taxon>dalbergioids sensu lato</taxon>
        <taxon>Dalbergieae</taxon>
        <taxon>Pterocarpus clade</taxon>
        <taxon>Stylosanthes</taxon>
    </lineage>
</organism>
<dbReference type="Proteomes" id="UP001341840">
    <property type="component" value="Unassembled WGS sequence"/>
</dbReference>
<evidence type="ECO:0000256" key="1">
    <source>
        <dbReference type="SAM" id="Coils"/>
    </source>
</evidence>
<gene>
    <name evidence="2" type="ORF">PIB30_080713</name>
</gene>
<protein>
    <submittedName>
        <fullName evidence="2">Uncharacterized protein</fullName>
    </submittedName>
</protein>
<name>A0ABU6XQH3_9FABA</name>
<evidence type="ECO:0000313" key="2">
    <source>
        <dbReference type="EMBL" id="MED6199960.1"/>
    </source>
</evidence>
<evidence type="ECO:0000313" key="3">
    <source>
        <dbReference type="Proteomes" id="UP001341840"/>
    </source>
</evidence>
<keyword evidence="1" id="KW-0175">Coiled coil</keyword>
<dbReference type="EMBL" id="JASCZI010212632">
    <property type="protein sequence ID" value="MED6199960.1"/>
    <property type="molecule type" value="Genomic_DNA"/>
</dbReference>